<proteinExistence type="predicted"/>
<evidence type="ECO:0000313" key="2">
    <source>
        <dbReference type="Proteomes" id="UP000653472"/>
    </source>
</evidence>
<gene>
    <name evidence="1" type="ORF">G7Y82_17735</name>
</gene>
<dbReference type="InterPro" id="IPR029058">
    <property type="entry name" value="AB_hydrolase_fold"/>
</dbReference>
<name>A0A970B7R1_9GAMM</name>
<organism evidence="1 2">
    <name type="scientific">Solimonas marina</name>
    <dbReference type="NCBI Taxonomy" id="2714601"/>
    <lineage>
        <taxon>Bacteria</taxon>
        <taxon>Pseudomonadati</taxon>
        <taxon>Pseudomonadota</taxon>
        <taxon>Gammaproteobacteria</taxon>
        <taxon>Nevskiales</taxon>
        <taxon>Nevskiaceae</taxon>
        <taxon>Solimonas</taxon>
    </lineage>
</organism>
<evidence type="ECO:0000313" key="1">
    <source>
        <dbReference type="EMBL" id="NKF24158.1"/>
    </source>
</evidence>
<sequence>MGTRIVFVHGWSVTNTDTYGALPRWLAQQGAAVEDVYLGRYISFVDTVTLDDIARAFQQALTDTLGPGPLADFACITHSTGGPVVRLWMQLYHGHEPAECPLKQLIMLAPANHGSALAQLGKGPIGRLKSMADGVQPGTGVLDWLELGSDASWRLNVAWMTIDWAAAGIYPFVLTGQSIDRKFYDHLNSYTGEAGSDGVVRVAAANLNYGVLHLHQDGETITGAAPQRTSRTAFGVLPGRSHSGDAMGIIRSVTLDNAATHPTVIWAQRCLQVRNGDEYATLCDALDTLTKSTQKDEAKQTEQKFFGTKTYKTSRYSMLVFRFIDDRGNVLTDYDLLITGGPHYSPDDLPPGFFVDRQRNRKSPGQLTYYVDHDVLRLGLNRHEGGGRVGFQVRARPEPGPQALVYYQPIEFRSDEGAVADIVRANETLMVEIRLRRQVDSAVFRVDADLTPGRFGARPIGTPVG</sequence>
<dbReference type="SUPFAM" id="SSF53474">
    <property type="entry name" value="alpha/beta-Hydrolases"/>
    <property type="match status" value="1"/>
</dbReference>
<dbReference type="AlphaFoldDB" id="A0A970B7R1"/>
<dbReference type="EMBL" id="JAAVXB010000012">
    <property type="protein sequence ID" value="NKF24158.1"/>
    <property type="molecule type" value="Genomic_DNA"/>
</dbReference>
<comment type="caution">
    <text evidence="1">The sequence shown here is derived from an EMBL/GenBank/DDBJ whole genome shotgun (WGS) entry which is preliminary data.</text>
</comment>
<reference evidence="1" key="1">
    <citation type="submission" date="2020-03" db="EMBL/GenBank/DDBJ databases">
        <title>Solimonas marina sp. nov., isolated from deep seawater of the Pacific Ocean.</title>
        <authorList>
            <person name="Liu X."/>
            <person name="Lai Q."/>
            <person name="Sun F."/>
            <person name="Gai Y."/>
            <person name="Li G."/>
            <person name="Shao Z."/>
        </authorList>
    </citation>
    <scope>NUCLEOTIDE SEQUENCE</scope>
    <source>
        <strain evidence="1">C16B3</strain>
    </source>
</reference>
<accession>A0A970B7R1</accession>
<dbReference type="Gene3D" id="3.40.50.1820">
    <property type="entry name" value="alpha/beta hydrolase"/>
    <property type="match status" value="1"/>
</dbReference>
<keyword evidence="2" id="KW-1185">Reference proteome</keyword>
<protein>
    <submittedName>
        <fullName evidence="1">Phospholipase</fullName>
    </submittedName>
</protein>
<dbReference type="RefSeq" id="WP_168149487.1">
    <property type="nucleotide sequence ID" value="NZ_JAAVXB010000012.1"/>
</dbReference>
<dbReference type="Proteomes" id="UP000653472">
    <property type="component" value="Unassembled WGS sequence"/>
</dbReference>